<keyword evidence="2" id="KW-1185">Reference proteome</keyword>
<organism evidence="1 2">
    <name type="scientific">Parafrankia irregularis</name>
    <dbReference type="NCBI Taxonomy" id="795642"/>
    <lineage>
        <taxon>Bacteria</taxon>
        <taxon>Bacillati</taxon>
        <taxon>Actinomycetota</taxon>
        <taxon>Actinomycetes</taxon>
        <taxon>Frankiales</taxon>
        <taxon>Frankiaceae</taxon>
        <taxon>Parafrankia</taxon>
    </lineage>
</organism>
<sequence>MAKGVFVVQSHPVSPEREDEFNKWYSEEHIPDILEIPGFVSAKRYRLRDAGHLTADPAARAYLTVYEIEADDLGAPLLEMAARSAEGRVRRSSSVQFDPPPVRSFYELID</sequence>
<dbReference type="EMBL" id="FAOZ01000004">
    <property type="protein sequence ID" value="CUU55263.1"/>
    <property type="molecule type" value="Genomic_DNA"/>
</dbReference>
<dbReference type="Gene3D" id="3.30.70.100">
    <property type="match status" value="1"/>
</dbReference>
<dbReference type="SUPFAM" id="SSF54909">
    <property type="entry name" value="Dimeric alpha+beta barrel"/>
    <property type="match status" value="1"/>
</dbReference>
<evidence type="ECO:0000313" key="2">
    <source>
        <dbReference type="Proteomes" id="UP000198802"/>
    </source>
</evidence>
<evidence type="ECO:0000313" key="1">
    <source>
        <dbReference type="EMBL" id="CUU55263.1"/>
    </source>
</evidence>
<dbReference type="AlphaFoldDB" id="A0A0S4QJC3"/>
<dbReference type="RefSeq" id="WP_006540866.1">
    <property type="nucleotide sequence ID" value="NZ_FAOZ01000004.1"/>
</dbReference>
<dbReference type="Pfam" id="PF14114">
    <property type="entry name" value="DUF4286"/>
    <property type="match status" value="1"/>
</dbReference>
<gene>
    <name evidence="1" type="ORF">Ga0074812_104344</name>
</gene>
<dbReference type="InterPro" id="IPR011008">
    <property type="entry name" value="Dimeric_a/b-barrel"/>
</dbReference>
<dbReference type="Proteomes" id="UP000198802">
    <property type="component" value="Unassembled WGS sequence"/>
</dbReference>
<protein>
    <recommendedName>
        <fullName evidence="3">EthD domain-containing protein</fullName>
    </recommendedName>
</protein>
<evidence type="ECO:0008006" key="3">
    <source>
        <dbReference type="Google" id="ProtNLM"/>
    </source>
</evidence>
<reference evidence="2" key="1">
    <citation type="submission" date="2015-11" db="EMBL/GenBank/DDBJ databases">
        <authorList>
            <person name="Varghese N."/>
        </authorList>
    </citation>
    <scope>NUCLEOTIDE SEQUENCE [LARGE SCALE GENOMIC DNA]</scope>
    <source>
        <strain evidence="2">DSM 45899</strain>
    </source>
</reference>
<accession>A0A0S4QJC3</accession>
<dbReference type="InterPro" id="IPR025563">
    <property type="entry name" value="DUF4286"/>
</dbReference>
<name>A0A0S4QJC3_9ACTN</name>
<proteinExistence type="predicted"/>